<organism evidence="2 3">
    <name type="scientific">Aspergillus indologenus CBS 114.80</name>
    <dbReference type="NCBI Taxonomy" id="1450541"/>
    <lineage>
        <taxon>Eukaryota</taxon>
        <taxon>Fungi</taxon>
        <taxon>Dikarya</taxon>
        <taxon>Ascomycota</taxon>
        <taxon>Pezizomycotina</taxon>
        <taxon>Eurotiomycetes</taxon>
        <taxon>Eurotiomycetidae</taxon>
        <taxon>Eurotiales</taxon>
        <taxon>Aspergillaceae</taxon>
        <taxon>Aspergillus</taxon>
        <taxon>Aspergillus subgen. Circumdati</taxon>
    </lineage>
</organism>
<feature type="compositionally biased region" description="Polar residues" evidence="1">
    <location>
        <begin position="69"/>
        <end position="81"/>
    </location>
</feature>
<feature type="region of interest" description="Disordered" evidence="1">
    <location>
        <begin position="69"/>
        <end position="140"/>
    </location>
</feature>
<evidence type="ECO:0000313" key="2">
    <source>
        <dbReference type="EMBL" id="PYI29752.1"/>
    </source>
</evidence>
<dbReference type="Proteomes" id="UP000248817">
    <property type="component" value="Unassembled WGS sequence"/>
</dbReference>
<protein>
    <submittedName>
        <fullName evidence="2">Uncharacterized protein</fullName>
    </submittedName>
</protein>
<name>A0A2V5I3U7_9EURO</name>
<feature type="compositionally biased region" description="Polar residues" evidence="1">
    <location>
        <begin position="11"/>
        <end position="48"/>
    </location>
</feature>
<feature type="region of interest" description="Disordered" evidence="1">
    <location>
        <begin position="1"/>
        <end position="48"/>
    </location>
</feature>
<accession>A0A2V5I3U7</accession>
<reference evidence="2 3" key="1">
    <citation type="submission" date="2018-02" db="EMBL/GenBank/DDBJ databases">
        <title>The genomes of Aspergillus section Nigri reveals drivers in fungal speciation.</title>
        <authorList>
            <consortium name="DOE Joint Genome Institute"/>
            <person name="Vesth T.C."/>
            <person name="Nybo J."/>
            <person name="Theobald S."/>
            <person name="Brandl J."/>
            <person name="Frisvad J.C."/>
            <person name="Nielsen K.F."/>
            <person name="Lyhne E.K."/>
            <person name="Kogle M.E."/>
            <person name="Kuo A."/>
            <person name="Riley R."/>
            <person name="Clum A."/>
            <person name="Nolan M."/>
            <person name="Lipzen A."/>
            <person name="Salamov A."/>
            <person name="Henrissat B."/>
            <person name="Wiebenga A."/>
            <person name="De vries R.P."/>
            <person name="Grigoriev I.V."/>
            <person name="Mortensen U.H."/>
            <person name="Andersen M.R."/>
            <person name="Baker S.E."/>
        </authorList>
    </citation>
    <scope>NUCLEOTIDE SEQUENCE [LARGE SCALE GENOMIC DNA]</scope>
    <source>
        <strain evidence="2 3">CBS 114.80</strain>
    </source>
</reference>
<proteinExistence type="predicted"/>
<dbReference type="EMBL" id="KZ825526">
    <property type="protein sequence ID" value="PYI29752.1"/>
    <property type="molecule type" value="Genomic_DNA"/>
</dbReference>
<keyword evidence="3" id="KW-1185">Reference proteome</keyword>
<dbReference type="AlphaFoldDB" id="A0A2V5I3U7"/>
<feature type="compositionally biased region" description="Acidic residues" evidence="1">
    <location>
        <begin position="91"/>
        <end position="101"/>
    </location>
</feature>
<sequence length="140" mass="16181">MYPSVQKPKLQCQQQKVRMTRTGSNEFNQDSNLNLPRSTPWIHSSTHRGSSTYVAESCTYMVSSSTYVAESSNVPWHSSSVHIPEKATEEQKEEQEQEQEQEAGLKYDTHLPDSTDESEIRNQDIITRNSFRMELPELER</sequence>
<evidence type="ECO:0000256" key="1">
    <source>
        <dbReference type="SAM" id="MobiDB-lite"/>
    </source>
</evidence>
<feature type="compositionally biased region" description="Basic and acidic residues" evidence="1">
    <location>
        <begin position="103"/>
        <end position="122"/>
    </location>
</feature>
<gene>
    <name evidence="2" type="ORF">BP00DRAFT_224337</name>
</gene>
<evidence type="ECO:0000313" key="3">
    <source>
        <dbReference type="Proteomes" id="UP000248817"/>
    </source>
</evidence>